<evidence type="ECO:0000256" key="7">
    <source>
        <dbReference type="SAM" id="SignalP"/>
    </source>
</evidence>
<dbReference type="Proteomes" id="UP001356080">
    <property type="component" value="Unassembled WGS sequence"/>
</dbReference>
<dbReference type="STRING" id="302167.GCA_900166595_01562"/>
<keyword evidence="3" id="KW-1003">Cell membrane</keyword>
<accession>A0A2K9J1E4</accession>
<evidence type="ECO:0000256" key="2">
    <source>
        <dbReference type="ARBA" id="ARBA00008610"/>
    </source>
</evidence>
<evidence type="ECO:0000313" key="11">
    <source>
        <dbReference type="Proteomes" id="UP000234237"/>
    </source>
</evidence>
<evidence type="ECO:0000256" key="4">
    <source>
        <dbReference type="ARBA" id="ARBA00022729"/>
    </source>
</evidence>
<evidence type="ECO:0000259" key="8">
    <source>
        <dbReference type="Pfam" id="PF02608"/>
    </source>
</evidence>
<dbReference type="PROSITE" id="PS51257">
    <property type="entry name" value="PROKAR_LIPOPROTEIN"/>
    <property type="match status" value="1"/>
</dbReference>
<sequence>MRNVFAIISMLMILGSCSSPMQTEQRIQSVGMLLNGNISDHIWNEKGYQGLVSLGEKYGMDVYYKENVATEKEIIEAIEEFSNQGVNFIFGHSSFYGKHFTDVAENYSHIQFVYFNGSYVAKNVTSFTFDTYAAGYFAGMLSGKMTAVNKVGIIATNEWQPEIEGFFEGVKNVNPKAEIELAFLNDWNEVQTAQGIYQQMKSTGVDVFYPIGDAFSEEIIKQAKRDEVYAIGYRTNQAELAEHTVLTSTVHHVEKLYEYAVEHVNDRNLAGQLKSFDFQDGVISLAPFNDQVPHSYQYEMNQAMEHYTNTGLLPER</sequence>
<reference evidence="9" key="1">
    <citation type="submission" date="2016-11" db="EMBL/GenBank/DDBJ databases">
        <title>Complete genome sequence of Virgibacillus dokdonensis 21D, a halophilic bacterium isolated from the deep hypersaline anoxic basin Discovery in the Mediterranean Sea.</title>
        <authorList>
            <person name="Zeaiter Z."/>
            <person name="Booth J.M."/>
            <person name="Prosdocimi E.M."/>
            <person name="Mapelli F."/>
            <person name="Fusi M."/>
            <person name="Daffonchio D."/>
            <person name="Borin S."/>
            <person name="Crotti E."/>
        </authorList>
    </citation>
    <scope>NUCLEOTIDE SEQUENCE</scope>
    <source>
        <strain evidence="9">21D</strain>
    </source>
</reference>
<reference evidence="11" key="2">
    <citation type="submission" date="2016-11" db="EMBL/GenBank/DDBJ databases">
        <title>Complete genome sequence of Virgibacillus pantothenticus 21D, a halophilic bacterium isolated from the deep hypersaline anoxic basin Discovery in the Mediterranean Sea.</title>
        <authorList>
            <person name="Zeaiter Z."/>
            <person name="Booth J.M."/>
            <person name="Prosdocimi E.M."/>
            <person name="Mapelli F."/>
            <person name="Fusi M."/>
            <person name="Daffonchio D."/>
            <person name="Borin S."/>
            <person name="Crotti E."/>
        </authorList>
    </citation>
    <scope>NUCLEOTIDE SEQUENCE [LARGE SCALE GENOMIC DNA]</scope>
    <source>
        <strain evidence="11">21D</strain>
    </source>
</reference>
<evidence type="ECO:0000256" key="6">
    <source>
        <dbReference type="ARBA" id="ARBA00023288"/>
    </source>
</evidence>
<dbReference type="SUPFAM" id="SSF53822">
    <property type="entry name" value="Periplasmic binding protein-like I"/>
    <property type="match status" value="1"/>
</dbReference>
<dbReference type="AlphaFoldDB" id="A0A2K9J1E4"/>
<dbReference type="EMBL" id="CP018622">
    <property type="protein sequence ID" value="AUJ25782.1"/>
    <property type="molecule type" value="Genomic_DNA"/>
</dbReference>
<feature type="signal peptide" evidence="7">
    <location>
        <begin position="1"/>
        <end position="21"/>
    </location>
</feature>
<dbReference type="KEGG" id="vpn:A21D_02736"/>
<protein>
    <submittedName>
        <fullName evidence="10">BMP family ABC transporter substrate-binding protein</fullName>
    </submittedName>
    <submittedName>
        <fullName evidence="9">Purine-binding protein</fullName>
    </submittedName>
</protein>
<reference evidence="10 12" key="3">
    <citation type="submission" date="2024-01" db="EMBL/GenBank/DDBJ databases">
        <title>Survival strategy associated with biotechnological potential of Virgibacillus dokdonensis T4.6 isolated from salt-fermented shrimp paste.</title>
        <authorList>
            <person name="Doan T.V."/>
            <person name="Quach N.T."/>
            <person name="Phi Q.-T."/>
        </authorList>
    </citation>
    <scope>NUCLEOTIDE SEQUENCE [LARGE SCALE GENOMIC DNA]</scope>
    <source>
        <strain evidence="10 12">T4.6</strain>
    </source>
</reference>
<evidence type="ECO:0000256" key="1">
    <source>
        <dbReference type="ARBA" id="ARBA00004193"/>
    </source>
</evidence>
<dbReference type="Proteomes" id="UP000234237">
    <property type="component" value="Chromosome"/>
</dbReference>
<gene>
    <name evidence="9" type="ORF">A21D_02736</name>
    <name evidence="10" type="ORF">V2W34_13815</name>
</gene>
<evidence type="ECO:0000313" key="10">
    <source>
        <dbReference type="EMBL" id="MEF2293074.1"/>
    </source>
</evidence>
<dbReference type="GO" id="GO:0005886">
    <property type="term" value="C:plasma membrane"/>
    <property type="evidence" value="ECO:0007669"/>
    <property type="project" value="UniProtKB-SubCell"/>
</dbReference>
<feature type="chain" id="PRO_5039091705" evidence="7">
    <location>
        <begin position="22"/>
        <end position="316"/>
    </location>
</feature>
<dbReference type="InterPro" id="IPR003760">
    <property type="entry name" value="PnrA-like"/>
</dbReference>
<proteinExistence type="inferred from homology"/>
<dbReference type="InterPro" id="IPR050957">
    <property type="entry name" value="BMP_lipoprotein"/>
</dbReference>
<keyword evidence="5" id="KW-0472">Membrane</keyword>
<evidence type="ECO:0000313" key="12">
    <source>
        <dbReference type="Proteomes" id="UP001356080"/>
    </source>
</evidence>
<dbReference type="Pfam" id="PF02608">
    <property type="entry name" value="Bmp"/>
    <property type="match status" value="1"/>
</dbReference>
<comment type="subcellular location">
    <subcellularLocation>
        <location evidence="1">Cell membrane</location>
        <topology evidence="1">Lipid-anchor</topology>
    </subcellularLocation>
</comment>
<feature type="domain" description="ABC transporter substrate-binding protein PnrA-like" evidence="8">
    <location>
        <begin position="27"/>
        <end position="292"/>
    </location>
</feature>
<evidence type="ECO:0000256" key="3">
    <source>
        <dbReference type="ARBA" id="ARBA00022475"/>
    </source>
</evidence>
<dbReference type="EMBL" id="JAZHPM010000025">
    <property type="protein sequence ID" value="MEF2293074.1"/>
    <property type="molecule type" value="Genomic_DNA"/>
</dbReference>
<keyword evidence="4 7" id="KW-0732">Signal</keyword>
<dbReference type="InterPro" id="IPR028082">
    <property type="entry name" value="Peripla_BP_I"/>
</dbReference>
<comment type="similarity">
    <text evidence="2">Belongs to the BMP lipoprotein family.</text>
</comment>
<evidence type="ECO:0000256" key="5">
    <source>
        <dbReference type="ARBA" id="ARBA00023136"/>
    </source>
</evidence>
<evidence type="ECO:0000313" key="9">
    <source>
        <dbReference type="EMBL" id="AUJ25782.1"/>
    </source>
</evidence>
<dbReference type="PANTHER" id="PTHR34296">
    <property type="entry name" value="TRANSCRIPTIONAL ACTIVATOR PROTEIN MED"/>
    <property type="match status" value="1"/>
</dbReference>
<dbReference type="Gene3D" id="3.40.50.2300">
    <property type="match status" value="2"/>
</dbReference>
<keyword evidence="12" id="KW-1185">Reference proteome</keyword>
<dbReference type="PANTHER" id="PTHR34296:SF2">
    <property type="entry name" value="ABC TRANSPORTER GUANOSINE-BINDING PROTEIN NUPN"/>
    <property type="match status" value="1"/>
</dbReference>
<name>A0A2K9J1E4_9BACI</name>
<keyword evidence="6" id="KW-0449">Lipoprotein</keyword>
<organism evidence="9 11">
    <name type="scientific">Virgibacillus dokdonensis</name>
    <dbReference type="NCBI Taxonomy" id="302167"/>
    <lineage>
        <taxon>Bacteria</taxon>
        <taxon>Bacillati</taxon>
        <taxon>Bacillota</taxon>
        <taxon>Bacilli</taxon>
        <taxon>Bacillales</taxon>
        <taxon>Bacillaceae</taxon>
        <taxon>Virgibacillus</taxon>
    </lineage>
</organism>